<evidence type="ECO:0000313" key="15">
    <source>
        <dbReference type="Proteomes" id="UP000582643"/>
    </source>
</evidence>
<dbReference type="InterPro" id="IPR020841">
    <property type="entry name" value="PKS_Beta-ketoAc_synthase_dom"/>
</dbReference>
<dbReference type="InterPro" id="IPR036736">
    <property type="entry name" value="ACP-like_sf"/>
</dbReference>
<dbReference type="Gene3D" id="3.30.70.3290">
    <property type="match status" value="1"/>
</dbReference>
<dbReference type="InterPro" id="IPR036291">
    <property type="entry name" value="NAD(P)-bd_dom_sf"/>
</dbReference>
<dbReference type="GO" id="GO:0004315">
    <property type="term" value="F:3-oxoacyl-[acyl-carrier-protein] synthase activity"/>
    <property type="evidence" value="ECO:0007669"/>
    <property type="project" value="InterPro"/>
</dbReference>
<evidence type="ECO:0000256" key="9">
    <source>
        <dbReference type="PROSITE-ProRule" id="PRU01363"/>
    </source>
</evidence>
<dbReference type="SUPFAM" id="SSF53901">
    <property type="entry name" value="Thiolase-like"/>
    <property type="match status" value="1"/>
</dbReference>
<dbReference type="Gene3D" id="3.40.47.10">
    <property type="match status" value="1"/>
</dbReference>
<keyword evidence="15" id="KW-1185">Reference proteome</keyword>
<dbReference type="InterPro" id="IPR009081">
    <property type="entry name" value="PP-bd_ACP"/>
</dbReference>
<evidence type="ECO:0000256" key="7">
    <source>
        <dbReference type="ARBA" id="ARBA00023268"/>
    </source>
</evidence>
<dbReference type="PROSITE" id="PS52019">
    <property type="entry name" value="PKS_MFAS_DH"/>
    <property type="match status" value="1"/>
</dbReference>
<dbReference type="PROSITE" id="PS00606">
    <property type="entry name" value="KS3_1"/>
    <property type="match status" value="1"/>
</dbReference>
<feature type="active site" description="Proton donor; for dehydratase activity" evidence="9">
    <location>
        <position position="1170"/>
    </location>
</feature>
<dbReference type="GO" id="GO:0031177">
    <property type="term" value="F:phosphopantetheine binding"/>
    <property type="evidence" value="ECO:0007669"/>
    <property type="project" value="InterPro"/>
</dbReference>
<organism evidence="14 15">
    <name type="scientific">Streptomyces nymphaeiformis</name>
    <dbReference type="NCBI Taxonomy" id="2663842"/>
    <lineage>
        <taxon>Bacteria</taxon>
        <taxon>Bacillati</taxon>
        <taxon>Actinomycetota</taxon>
        <taxon>Actinomycetes</taxon>
        <taxon>Kitasatosporales</taxon>
        <taxon>Streptomycetaceae</taxon>
        <taxon>Streptomyces</taxon>
    </lineage>
</organism>
<dbReference type="Gene3D" id="1.10.1200.10">
    <property type="entry name" value="ACP-like"/>
    <property type="match status" value="1"/>
</dbReference>
<dbReference type="InterPro" id="IPR020807">
    <property type="entry name" value="PKS_DH"/>
</dbReference>
<dbReference type="SUPFAM" id="SSF55048">
    <property type="entry name" value="Probable ACP-binding domain of malonyl-CoA ACP transacylase"/>
    <property type="match status" value="1"/>
</dbReference>
<feature type="region of interest" description="C-terminal hotdog fold" evidence="9">
    <location>
        <begin position="1109"/>
        <end position="1249"/>
    </location>
</feature>
<dbReference type="PANTHER" id="PTHR43775">
    <property type="entry name" value="FATTY ACID SYNTHASE"/>
    <property type="match status" value="1"/>
</dbReference>
<dbReference type="InterPro" id="IPR006162">
    <property type="entry name" value="Ppantetheine_attach_site"/>
</dbReference>
<feature type="domain" description="PKS/mFAS DH" evidence="13">
    <location>
        <begin position="959"/>
        <end position="1249"/>
    </location>
</feature>
<dbReference type="FunFam" id="3.40.47.10:FF:000019">
    <property type="entry name" value="Polyketide synthase type I"/>
    <property type="match status" value="1"/>
</dbReference>
<dbReference type="Pfam" id="PF08659">
    <property type="entry name" value="KR"/>
    <property type="match status" value="1"/>
</dbReference>
<dbReference type="Pfam" id="PF00698">
    <property type="entry name" value="Acyl_transf_1"/>
    <property type="match status" value="1"/>
</dbReference>
<comment type="pathway">
    <text evidence="2">Antibiotic biosynthesis.</text>
</comment>
<keyword evidence="7" id="KW-0511">Multifunctional enzyme</keyword>
<feature type="region of interest" description="Disordered" evidence="10">
    <location>
        <begin position="460"/>
        <end position="495"/>
    </location>
</feature>
<accession>A0A7W7XCE5</accession>
<evidence type="ECO:0000256" key="3">
    <source>
        <dbReference type="ARBA" id="ARBA00022450"/>
    </source>
</evidence>
<dbReference type="InterPro" id="IPR042104">
    <property type="entry name" value="PKS_dehydratase_sf"/>
</dbReference>
<dbReference type="Pfam" id="PF00550">
    <property type="entry name" value="PP-binding"/>
    <property type="match status" value="1"/>
</dbReference>
<dbReference type="InterPro" id="IPR057326">
    <property type="entry name" value="KR_dom"/>
</dbReference>
<dbReference type="PROSITE" id="PS00012">
    <property type="entry name" value="PHOSPHOPANTETHEINE"/>
    <property type="match status" value="1"/>
</dbReference>
<dbReference type="InterPro" id="IPR015083">
    <property type="entry name" value="NorB/c/GfsB-D-like_docking"/>
</dbReference>
<dbReference type="InterPro" id="IPR018201">
    <property type="entry name" value="Ketoacyl_synth_AS"/>
</dbReference>
<gene>
    <name evidence="14" type="ORF">GGE06_003899</name>
</gene>
<dbReference type="Pfam" id="PF02801">
    <property type="entry name" value="Ketoacyl-synt_C"/>
    <property type="match status" value="1"/>
</dbReference>
<dbReference type="GO" id="GO:0006633">
    <property type="term" value="P:fatty acid biosynthetic process"/>
    <property type="evidence" value="ECO:0007669"/>
    <property type="project" value="InterPro"/>
</dbReference>
<evidence type="ECO:0000256" key="10">
    <source>
        <dbReference type="SAM" id="MobiDB-lite"/>
    </source>
</evidence>
<evidence type="ECO:0000259" key="13">
    <source>
        <dbReference type="PROSITE" id="PS52019"/>
    </source>
</evidence>
<dbReference type="Pfam" id="PF08990">
    <property type="entry name" value="Docking"/>
    <property type="match status" value="1"/>
</dbReference>
<dbReference type="GO" id="GO:0033068">
    <property type="term" value="P:macrolide biosynthetic process"/>
    <property type="evidence" value="ECO:0007669"/>
    <property type="project" value="UniProtKB-ARBA"/>
</dbReference>
<evidence type="ECO:0000313" key="14">
    <source>
        <dbReference type="EMBL" id="MBB4982967.1"/>
    </source>
</evidence>
<name>A0A7W7XCE5_9ACTN</name>
<dbReference type="PROSITE" id="PS50075">
    <property type="entry name" value="CARRIER"/>
    <property type="match status" value="1"/>
</dbReference>
<dbReference type="Gene3D" id="3.40.50.720">
    <property type="entry name" value="NAD(P)-binding Rossmann-like Domain"/>
    <property type="match status" value="1"/>
</dbReference>
<dbReference type="InterPro" id="IPR016039">
    <property type="entry name" value="Thiolase-like"/>
</dbReference>
<keyword evidence="4" id="KW-0597">Phosphoprotein</keyword>
<dbReference type="Proteomes" id="UP000582643">
    <property type="component" value="Unassembled WGS sequence"/>
</dbReference>
<dbReference type="Pfam" id="PF14765">
    <property type="entry name" value="PS-DH"/>
    <property type="match status" value="1"/>
</dbReference>
<dbReference type="PROSITE" id="PS52004">
    <property type="entry name" value="KS3_2"/>
    <property type="match status" value="1"/>
</dbReference>
<dbReference type="InterPro" id="IPR020806">
    <property type="entry name" value="PKS_PP-bd"/>
</dbReference>
<dbReference type="GO" id="GO:0004312">
    <property type="term" value="F:fatty acid synthase activity"/>
    <property type="evidence" value="ECO:0007669"/>
    <property type="project" value="TreeGrafter"/>
</dbReference>
<dbReference type="Pfam" id="PF22621">
    <property type="entry name" value="CurL-like_PKS_C"/>
    <property type="match status" value="1"/>
</dbReference>
<dbReference type="RefSeq" id="WP_184931337.1">
    <property type="nucleotide sequence ID" value="NZ_JACHJY010000005.1"/>
</dbReference>
<keyword evidence="5 14" id="KW-0808">Transferase</keyword>
<dbReference type="FunFam" id="3.40.366.10:FF:000002">
    <property type="entry name" value="Probable polyketide synthase 2"/>
    <property type="match status" value="1"/>
</dbReference>
<evidence type="ECO:0000256" key="2">
    <source>
        <dbReference type="ARBA" id="ARBA00004792"/>
    </source>
</evidence>
<dbReference type="Pfam" id="PF21089">
    <property type="entry name" value="PKS_DH_N"/>
    <property type="match status" value="1"/>
</dbReference>
<dbReference type="SMART" id="SM00825">
    <property type="entry name" value="PKS_KS"/>
    <property type="match status" value="1"/>
</dbReference>
<feature type="region of interest" description="N-terminal hotdog fold" evidence="9">
    <location>
        <begin position="959"/>
        <end position="1088"/>
    </location>
</feature>
<evidence type="ECO:0000259" key="11">
    <source>
        <dbReference type="PROSITE" id="PS50075"/>
    </source>
</evidence>
<dbReference type="SMART" id="SM00823">
    <property type="entry name" value="PKS_PP"/>
    <property type="match status" value="1"/>
</dbReference>
<dbReference type="InterPro" id="IPR016035">
    <property type="entry name" value="Acyl_Trfase/lysoPLipase"/>
</dbReference>
<feature type="active site" description="Proton acceptor; for dehydratase activity" evidence="9">
    <location>
        <position position="995"/>
    </location>
</feature>
<dbReference type="InterPro" id="IPR049900">
    <property type="entry name" value="PKS_mFAS_DH"/>
</dbReference>
<evidence type="ECO:0000256" key="8">
    <source>
        <dbReference type="ARBA" id="ARBA00023315"/>
    </source>
</evidence>
<dbReference type="SUPFAM" id="SSF47336">
    <property type="entry name" value="ACP-like"/>
    <property type="match status" value="1"/>
</dbReference>
<feature type="domain" description="Carrier" evidence="11">
    <location>
        <begin position="1758"/>
        <end position="1835"/>
    </location>
</feature>
<sequence length="1916" mass="196786">MSTEDKLRGYLKRVTAELLETRERLAAAETAEPIAIVGMACRFPGGIRTPEDLWRLLTDGGSVVSGTPEDRNWDLDELTVTNADGSATVRTFGAFLDDATEFDADFFGISPREAVAMDPQHRLLLETAWEALERAGIPADSLHGSRTGAYMGIISGDYAAHLTASGTAGLDGYFINGAGAAFASGRIAYTLGLQGPAVTIDTACSSALVALHDAVRALRGGECATALVGGAAVVSTSAMLVEFGRQGGLAPDGRCKPFGAAADGTAFSEGVGVLVLERLSDARRAGHEVLAVVRGSAVNQDGASNGLTAPNGAAQEQVIRQALEDARLTADQVDAVEAHGTGTVLGDPIEGQALLATYGAHRPDGRPLLLGSVKSNIGHTQAASGLAGTIKTVLALRHGVLPASLGIDEPTPHVDWAAGGLRLLTERTDWPRTGEPRRAGVSSFSLSGTNAHVIIEEAPAATAPAGDGEAAPAATATDDGEAAPAADGGRPAPLAAAPAPAVPWVLSAKSPAALRAQAAGLLAHLDAEPALRDGDIALTLATGRSALKHRAVAVGTRREELTASLAALAAGETSPRLAQGTAPAEPRTGAVFVFPGQGPQWAGMGAELMESSPVFAARVQECLDEFDRHLDWSLADVLRGAPGARALDEDEVVQPALFTMMVGLAALWESCGVRPTAVVGHSQGEIAAACVAGAISLPDAVRIVARRNRPIRAAITGRGGMASLPRPVAEVEELLSRWDGRITVAAVNGPSATAVSGDLDALQELLAHCAAEGVTAHRIPIDYASHSAHIDLVEQELLDTIGTFETRELRTPFYSTVTGGPVDGHTLDTAYWFENLRRPVDFAGAVRALLADGHRAFVECGAHPVLTYGLEELVHEAGADAAVVPTLRRGQGGADRFLTSLGLLHAGGVRVDWPALLAGGDARTVPLPTYAFQRKRFWLDEPVRAAGDVRAAGLRATGHPLLGAAVDLAGPAAEGGAVLHSGRLALDTHPWLADHTVAGTPLLPGTATVELAARLAAESGPAGVEELTLHAPVPVPDEGAIDLQAAVGAPDDSGRRSFALYSRPEDAEPGAPWTLHAEGALAPGAPGTPALPTGGAWEVLRGAWPPPGATPVALDGLYDRLAGLGIAYGPAFRGLRALWRRGDELLAEVAPGNGTPADAAGHGPHPALLDAALHAVLADRLGEEPDAAPLLVPFAWHGVTSHTTGATALRVALGRDGDDVTLRAADATGTPVVSVDRLTVRPMTADQLRASGAPHRDALFRLDLTAVPQPGERPDAGACVLLGDAPADPASPLARLPRHADPAALAGTAGTGAPLPRLALVPLSRLLPDLETSADPADAIRTALTRVLRLVQDWVADDRLADTRLVLVTPDEDTEDGPGTLAGAAGAAVRGLVRSAQAEHPGRFVLVSAADPETVSVDELAAAVATGEPDTLLRSGAILAPRLVRVPAASAPATGPAPLTGAGTDPGTVLVTGGLGTLGGLVARHLVTTRGVRRLLLVGRRGLDTPGADALVAELTSLGAHVTVAARDVSDRAEVAALLGSVPAAHPLTAVVHTAGVVDDGVVTALDPERLDRVLRPKLDAALHLDELTRETDLSAFVLFSSLSGVLGRAGQANYAAANAFLDGLARRRHRLGLPATALAWGLWAEASDITGDLDEAGLRRLAAPGIAAMTADEALALLDAALDAARAHDLPALVPARLDLPALRAHTGPGEVPPVLRALLGTGRRAARGPETTASAADGPDALRAELAALSEADRLDRLTELVRARAAAVLGHEGGDGDAVDPDRAFKELGFDSLTAVELRNQLGAATGVRLPATLVFDHPTPAALAEFLRTQLADDQAGPSPVAGGGPIHAALDHLSTTVSATTLDDATRDQLVARLRELTRAWARTSEPDTGSLESATADEIFSLLDEQFGSA</sequence>
<dbReference type="SMART" id="SM00827">
    <property type="entry name" value="PKS_AT"/>
    <property type="match status" value="1"/>
</dbReference>
<dbReference type="Gene3D" id="3.40.366.10">
    <property type="entry name" value="Malonyl-Coenzyme A Acyl Carrier Protein, domain 2"/>
    <property type="match status" value="1"/>
</dbReference>
<evidence type="ECO:0000256" key="4">
    <source>
        <dbReference type="ARBA" id="ARBA00022553"/>
    </source>
</evidence>
<dbReference type="Gene3D" id="3.10.129.110">
    <property type="entry name" value="Polyketide synthase dehydratase"/>
    <property type="match status" value="1"/>
</dbReference>
<dbReference type="PANTHER" id="PTHR43775:SF51">
    <property type="entry name" value="INACTIVE PHENOLPHTHIOCEROL SYNTHESIS POLYKETIDE SYNTHASE TYPE I PKS1-RELATED"/>
    <property type="match status" value="1"/>
</dbReference>
<dbReference type="SMART" id="SM00822">
    <property type="entry name" value="PKS_KR"/>
    <property type="match status" value="1"/>
</dbReference>
<dbReference type="InterPro" id="IPR050091">
    <property type="entry name" value="PKS_NRPS_Biosynth_Enz"/>
</dbReference>
<dbReference type="SUPFAM" id="SSF51735">
    <property type="entry name" value="NAD(P)-binding Rossmann-fold domains"/>
    <property type="match status" value="2"/>
</dbReference>
<reference evidence="14 15" key="1">
    <citation type="submission" date="2020-08" db="EMBL/GenBank/DDBJ databases">
        <title>Genomic Encyclopedia of Type Strains, Phase III (KMG-III): the genomes of soil and plant-associated and newly described type strains.</title>
        <authorList>
            <person name="Whitman W."/>
        </authorList>
    </citation>
    <scope>NUCLEOTIDE SEQUENCE [LARGE SCALE GENOMIC DNA]</scope>
    <source>
        <strain evidence="14 15">SFB5A</strain>
    </source>
</reference>
<dbReference type="SMART" id="SM01294">
    <property type="entry name" value="PKS_PP_betabranch"/>
    <property type="match status" value="1"/>
</dbReference>
<dbReference type="SMART" id="SM00826">
    <property type="entry name" value="PKS_DH"/>
    <property type="match status" value="1"/>
</dbReference>
<dbReference type="InterPro" id="IPR049552">
    <property type="entry name" value="PKS_DH_N"/>
</dbReference>
<dbReference type="InterPro" id="IPR001227">
    <property type="entry name" value="Ac_transferase_dom_sf"/>
</dbReference>
<evidence type="ECO:0000256" key="1">
    <source>
        <dbReference type="ARBA" id="ARBA00001957"/>
    </source>
</evidence>
<dbReference type="InterPro" id="IPR014030">
    <property type="entry name" value="Ketoacyl_synth_N"/>
</dbReference>
<dbReference type="Pfam" id="PF00109">
    <property type="entry name" value="ketoacyl-synt"/>
    <property type="match status" value="1"/>
</dbReference>
<keyword evidence="3" id="KW-0596">Phosphopantetheine</keyword>
<evidence type="ECO:0000259" key="12">
    <source>
        <dbReference type="PROSITE" id="PS52004"/>
    </source>
</evidence>
<dbReference type="EMBL" id="JACHJY010000005">
    <property type="protein sequence ID" value="MBB4982967.1"/>
    <property type="molecule type" value="Genomic_DNA"/>
</dbReference>
<keyword evidence="6" id="KW-0045">Antibiotic biosynthesis</keyword>
<evidence type="ECO:0000256" key="5">
    <source>
        <dbReference type="ARBA" id="ARBA00022679"/>
    </source>
</evidence>
<dbReference type="InterPro" id="IPR014043">
    <property type="entry name" value="Acyl_transferase_dom"/>
</dbReference>
<comment type="cofactor">
    <cofactor evidence="1">
        <name>pantetheine 4'-phosphate</name>
        <dbReference type="ChEBI" id="CHEBI:47942"/>
    </cofactor>
</comment>
<dbReference type="InterPro" id="IPR016036">
    <property type="entry name" value="Malonyl_transacylase_ACP-bd"/>
</dbReference>
<keyword evidence="8" id="KW-0012">Acyltransferase</keyword>
<dbReference type="CDD" id="cd00833">
    <property type="entry name" value="PKS"/>
    <property type="match status" value="1"/>
</dbReference>
<dbReference type="SUPFAM" id="SSF52151">
    <property type="entry name" value="FabD/lysophospholipase-like"/>
    <property type="match status" value="1"/>
</dbReference>
<dbReference type="InterPro" id="IPR049551">
    <property type="entry name" value="PKS_DH_C"/>
</dbReference>
<dbReference type="InterPro" id="IPR014031">
    <property type="entry name" value="Ketoacyl_synth_C"/>
</dbReference>
<dbReference type="FunFam" id="1.10.1200.10:FF:000007">
    <property type="entry name" value="Probable polyketide synthase pks17"/>
    <property type="match status" value="1"/>
</dbReference>
<protein>
    <submittedName>
        <fullName evidence="14">Acyl transferase domain-containing protein/acyl carrier protein</fullName>
    </submittedName>
</protein>
<dbReference type="InterPro" id="IPR013968">
    <property type="entry name" value="PKS_KR"/>
</dbReference>
<feature type="domain" description="Ketosynthase family 3 (KS3)" evidence="12">
    <location>
        <begin position="31"/>
        <end position="457"/>
    </location>
</feature>
<comment type="caution">
    <text evidence="14">The sequence shown here is derived from an EMBL/GenBank/DDBJ whole genome shotgun (WGS) entry which is preliminary data.</text>
</comment>
<proteinExistence type="predicted"/>
<dbReference type="CDD" id="cd08956">
    <property type="entry name" value="KR_3_FAS_SDR_x"/>
    <property type="match status" value="1"/>
</dbReference>
<evidence type="ECO:0000256" key="6">
    <source>
        <dbReference type="ARBA" id="ARBA00023194"/>
    </source>
</evidence>